<keyword evidence="3" id="KW-1185">Reference proteome</keyword>
<feature type="region of interest" description="Disordered" evidence="1">
    <location>
        <begin position="71"/>
        <end position="122"/>
    </location>
</feature>
<accession>A0AAE3ZPJ5</accession>
<protein>
    <recommendedName>
        <fullName evidence="4">DUF5666 domain-containing protein</fullName>
    </recommendedName>
</protein>
<organism evidence="2 3">
    <name type="scientific">Catenuloplanes niger</name>
    <dbReference type="NCBI Taxonomy" id="587534"/>
    <lineage>
        <taxon>Bacteria</taxon>
        <taxon>Bacillati</taxon>
        <taxon>Actinomycetota</taxon>
        <taxon>Actinomycetes</taxon>
        <taxon>Micromonosporales</taxon>
        <taxon>Micromonosporaceae</taxon>
        <taxon>Catenuloplanes</taxon>
    </lineage>
</organism>
<proteinExistence type="predicted"/>
<evidence type="ECO:0000313" key="3">
    <source>
        <dbReference type="Proteomes" id="UP001183629"/>
    </source>
</evidence>
<evidence type="ECO:0008006" key="4">
    <source>
        <dbReference type="Google" id="ProtNLM"/>
    </source>
</evidence>
<dbReference type="EMBL" id="JAVDYC010000001">
    <property type="protein sequence ID" value="MDR7323206.1"/>
    <property type="molecule type" value="Genomic_DNA"/>
</dbReference>
<gene>
    <name evidence="2" type="ORF">J2S44_003456</name>
</gene>
<comment type="caution">
    <text evidence="2">The sequence shown here is derived from an EMBL/GenBank/DDBJ whole genome shotgun (WGS) entry which is preliminary data.</text>
</comment>
<reference evidence="2 3" key="1">
    <citation type="submission" date="2023-07" db="EMBL/GenBank/DDBJ databases">
        <title>Sequencing the genomes of 1000 actinobacteria strains.</title>
        <authorList>
            <person name="Klenk H.-P."/>
        </authorList>
    </citation>
    <scope>NUCLEOTIDE SEQUENCE [LARGE SCALE GENOMIC DNA]</scope>
    <source>
        <strain evidence="2 3">DSM 44711</strain>
    </source>
</reference>
<feature type="compositionally biased region" description="Gly residues" evidence="1">
    <location>
        <begin position="72"/>
        <end position="93"/>
    </location>
</feature>
<dbReference type="RefSeq" id="WP_310414732.1">
    <property type="nucleotide sequence ID" value="NZ_JAVDYC010000001.1"/>
</dbReference>
<evidence type="ECO:0000256" key="1">
    <source>
        <dbReference type="SAM" id="MobiDB-lite"/>
    </source>
</evidence>
<dbReference type="AlphaFoldDB" id="A0AAE3ZPJ5"/>
<dbReference type="Proteomes" id="UP001183629">
    <property type="component" value="Unassembled WGS sequence"/>
</dbReference>
<evidence type="ECO:0000313" key="2">
    <source>
        <dbReference type="EMBL" id="MDR7323206.1"/>
    </source>
</evidence>
<feature type="region of interest" description="Disordered" evidence="1">
    <location>
        <begin position="1"/>
        <end position="21"/>
    </location>
</feature>
<feature type="compositionally biased region" description="Polar residues" evidence="1">
    <location>
        <begin position="95"/>
        <end position="105"/>
    </location>
</feature>
<sequence>MAFRRSKHRGTDTAVPASPEPADAGLAAELAAVAPRQWWNRWTPVLTAVLLLGGGVMAGVEIQQRWGPATVPGGGATFPGGAAGFQGRSGGGAQETEQGSDQAAEQGSDPAAESGGDTTEGTVKLVNGTTVYIVTADGRTVTVRTSDGTAVRTSADGTLSDLAEGDTVTVEGTAGDDNSVTAATITER</sequence>
<name>A0AAE3ZPJ5_9ACTN</name>